<dbReference type="AlphaFoldDB" id="A0AAN9P043"/>
<comment type="caution">
    <text evidence="1">The sequence shown here is derived from an EMBL/GenBank/DDBJ whole genome shotgun (WGS) entry which is preliminary data.</text>
</comment>
<dbReference type="Proteomes" id="UP001372338">
    <property type="component" value="Unassembled WGS sequence"/>
</dbReference>
<reference evidence="1 2" key="1">
    <citation type="submission" date="2024-01" db="EMBL/GenBank/DDBJ databases">
        <title>The genomes of 5 underutilized Papilionoideae crops provide insights into root nodulation and disease resistanc.</title>
        <authorList>
            <person name="Yuan L."/>
        </authorList>
    </citation>
    <scope>NUCLEOTIDE SEQUENCE [LARGE SCALE GENOMIC DNA]</scope>
    <source>
        <strain evidence="1">ZHUSHIDOU_FW_LH</strain>
        <tissue evidence="1">Leaf</tissue>
    </source>
</reference>
<accession>A0AAN9P043</accession>
<sequence length="145" mass="16514">MLVSKNKKSCKIKNLHKRKKKQELIAWKDFWIDLRIDSEAQIRKEENNLSLEGNVRRFNDEDRTHNVVTLNVADVVQPELAMNVISGYTGSSAVTTIPNSQEAVDLWNIGQQLGVLGKGNDSEVISRLAELEAIDNEERRKRSRA</sequence>
<gene>
    <name evidence="1" type="ORF">RIF29_11536</name>
</gene>
<organism evidence="1 2">
    <name type="scientific">Crotalaria pallida</name>
    <name type="common">Smooth rattlebox</name>
    <name type="synonym">Crotalaria striata</name>
    <dbReference type="NCBI Taxonomy" id="3830"/>
    <lineage>
        <taxon>Eukaryota</taxon>
        <taxon>Viridiplantae</taxon>
        <taxon>Streptophyta</taxon>
        <taxon>Embryophyta</taxon>
        <taxon>Tracheophyta</taxon>
        <taxon>Spermatophyta</taxon>
        <taxon>Magnoliopsida</taxon>
        <taxon>eudicotyledons</taxon>
        <taxon>Gunneridae</taxon>
        <taxon>Pentapetalae</taxon>
        <taxon>rosids</taxon>
        <taxon>fabids</taxon>
        <taxon>Fabales</taxon>
        <taxon>Fabaceae</taxon>
        <taxon>Papilionoideae</taxon>
        <taxon>50 kb inversion clade</taxon>
        <taxon>genistoids sensu lato</taxon>
        <taxon>core genistoids</taxon>
        <taxon>Crotalarieae</taxon>
        <taxon>Crotalaria</taxon>
    </lineage>
</organism>
<evidence type="ECO:0000313" key="1">
    <source>
        <dbReference type="EMBL" id="KAK7282618.1"/>
    </source>
</evidence>
<keyword evidence="2" id="KW-1185">Reference proteome</keyword>
<dbReference type="EMBL" id="JAYWIO010000002">
    <property type="protein sequence ID" value="KAK7282618.1"/>
    <property type="molecule type" value="Genomic_DNA"/>
</dbReference>
<protein>
    <submittedName>
        <fullName evidence="1">Uncharacterized protein</fullName>
    </submittedName>
</protein>
<evidence type="ECO:0000313" key="2">
    <source>
        <dbReference type="Proteomes" id="UP001372338"/>
    </source>
</evidence>
<name>A0AAN9P043_CROPI</name>
<proteinExistence type="predicted"/>